<dbReference type="InterPro" id="IPR028098">
    <property type="entry name" value="Glyco_trans_4-like_N"/>
</dbReference>
<proteinExistence type="predicted"/>
<feature type="domain" description="Glycosyl transferase family 1" evidence="2">
    <location>
        <begin position="187"/>
        <end position="337"/>
    </location>
</feature>
<dbReference type="PANTHER" id="PTHR46401:SF2">
    <property type="entry name" value="GLYCOSYLTRANSFERASE WBBK-RELATED"/>
    <property type="match status" value="1"/>
</dbReference>
<evidence type="ECO:0000256" key="1">
    <source>
        <dbReference type="ARBA" id="ARBA00022679"/>
    </source>
</evidence>
<dbReference type="GO" id="GO:0016757">
    <property type="term" value="F:glycosyltransferase activity"/>
    <property type="evidence" value="ECO:0007669"/>
    <property type="project" value="InterPro"/>
</dbReference>
<dbReference type="InterPro" id="IPR001296">
    <property type="entry name" value="Glyco_trans_1"/>
</dbReference>
<reference evidence="4" key="1">
    <citation type="journal article" date="2017" name="Nature">
        <title>Asgard archaea illuminate the origin of eukaryotic cellular complexity.</title>
        <authorList>
            <person name="Zaremba-Niedzwiedzka K."/>
            <person name="Caceres E.F."/>
            <person name="Saw J.H."/>
            <person name="Backstrom D."/>
            <person name="Juzokaite L."/>
            <person name="Vancaester E."/>
            <person name="Seitz K.W."/>
            <person name="Anantharaman K."/>
            <person name="Starnawski P."/>
            <person name="Kjeldsen K.U."/>
            <person name="Scott M.B."/>
            <person name="Nunoura T."/>
            <person name="Banfield J.F."/>
            <person name="Schramm A."/>
            <person name="Baker B.J."/>
            <person name="Spang A."/>
            <person name="Ettema T.J.G."/>
        </authorList>
    </citation>
    <scope>NUCLEOTIDE SEQUENCE</scope>
    <source>
        <strain evidence="4">LCB_4</strain>
    </source>
</reference>
<dbReference type="PANTHER" id="PTHR46401">
    <property type="entry name" value="GLYCOSYLTRANSFERASE WBBK-RELATED"/>
    <property type="match status" value="1"/>
</dbReference>
<dbReference type="EMBL" id="CP091871">
    <property type="protein sequence ID" value="WEU40530.1"/>
    <property type="molecule type" value="Genomic_DNA"/>
</dbReference>
<keyword evidence="1" id="KW-0808">Transferase</keyword>
<accession>A0AAF0D2L6</accession>
<dbReference type="AlphaFoldDB" id="A0AAF0D2L6"/>
<dbReference type="SUPFAM" id="SSF53756">
    <property type="entry name" value="UDP-Glycosyltransferase/glycogen phosphorylase"/>
    <property type="match status" value="1"/>
</dbReference>
<sequence length="368" mass="42773">MRSILSIIHNTLPGGVQRVAAMETAFLKRFGYNSSLFSILKTQKWDLFDKLNVEPKYFFNNEFFSRTFLGFLLNTRVMAKPDVIIAHNNPGAQIAFQLKKNSNKNIRVISYLHDSLVYPIAGSFYDLASKFYRKIIQKMEFKHIVASDTILVNSYFSLRMILEHQSLEGLIEKFHVLYPTVNSLIPKEKIVKDKGNYILIVGRIDHEAFYNLYKIMKAVDVPLIIAGYAHPLNPNSKKIFRLFKSLKGKNIKFIFSPSDTQLFELYRNALLFVYPGHENFNMSAMEAMSFGCPILIENTSGICELLPQKLRRKICLDKDDVWEWVEKIKWIVDNNRSYNLGIECWEVSQSYNLNTHMNKLVKILEEVL</sequence>
<evidence type="ECO:0000313" key="5">
    <source>
        <dbReference type="Proteomes" id="UP000186851"/>
    </source>
</evidence>
<dbReference type="Pfam" id="PF00534">
    <property type="entry name" value="Glycos_transf_1"/>
    <property type="match status" value="1"/>
</dbReference>
<feature type="domain" description="Glycosyltransferase subfamily 4-like N-terminal" evidence="3">
    <location>
        <begin position="13"/>
        <end position="182"/>
    </location>
</feature>
<protein>
    <submittedName>
        <fullName evidence="4">Glycosyltransferase family 4 protein</fullName>
    </submittedName>
</protein>
<organism evidence="4 5">
    <name type="scientific">Odinarchaeota yellowstonii (strain LCB_4)</name>
    <dbReference type="NCBI Taxonomy" id="1841599"/>
    <lineage>
        <taxon>Archaea</taxon>
        <taxon>Promethearchaeati</taxon>
        <taxon>Candidatus Odinarchaeota</taxon>
        <taxon>Candidatus Odinarchaeia</taxon>
        <taxon>Candidatus Odinarchaeales</taxon>
        <taxon>Candidatus Odinarchaeaceae</taxon>
        <taxon>Candidatus Odinarchaeum</taxon>
    </lineage>
</organism>
<evidence type="ECO:0000259" key="2">
    <source>
        <dbReference type="Pfam" id="PF00534"/>
    </source>
</evidence>
<dbReference type="Gene3D" id="3.40.50.2000">
    <property type="entry name" value="Glycogen Phosphorylase B"/>
    <property type="match status" value="2"/>
</dbReference>
<gene>
    <name evidence="4" type="ORF">OdinLCB4_000965</name>
</gene>
<evidence type="ECO:0000259" key="3">
    <source>
        <dbReference type="Pfam" id="PF13439"/>
    </source>
</evidence>
<dbReference type="Proteomes" id="UP000186851">
    <property type="component" value="Chromosome"/>
</dbReference>
<name>A0AAF0D2L6_ODILC</name>
<dbReference type="Pfam" id="PF13439">
    <property type="entry name" value="Glyco_transf_4"/>
    <property type="match status" value="1"/>
</dbReference>
<dbReference type="KEGG" id="oyw:OdinLCB4_000965"/>
<evidence type="ECO:0000313" key="4">
    <source>
        <dbReference type="EMBL" id="WEU40530.1"/>
    </source>
</evidence>
<dbReference type="CDD" id="cd03801">
    <property type="entry name" value="GT4_PimA-like"/>
    <property type="match status" value="1"/>
</dbReference>
<reference evidence="4" key="2">
    <citation type="journal article" date="2022" name="Nat. Microbiol.">
        <title>A closed Candidatus Odinarchaeum chromosome exposes Asgard archaeal viruses.</title>
        <authorList>
            <person name="Tamarit D."/>
            <person name="Caceres E.F."/>
            <person name="Krupovic M."/>
            <person name="Nijland R."/>
            <person name="Eme L."/>
            <person name="Robinson N.P."/>
            <person name="Ettema T.J.G."/>
        </authorList>
    </citation>
    <scope>NUCLEOTIDE SEQUENCE</scope>
    <source>
        <strain evidence="4">LCB_4</strain>
    </source>
</reference>